<feature type="domain" description="Zn(2)-C6 fungal-type" evidence="5">
    <location>
        <begin position="28"/>
        <end position="58"/>
    </location>
</feature>
<dbReference type="EMBL" id="CP028774">
    <property type="protein sequence ID" value="AWU75182.1"/>
    <property type="molecule type" value="Genomic_DNA"/>
</dbReference>
<keyword evidence="7" id="KW-1185">Reference proteome</keyword>
<proteinExistence type="predicted"/>
<dbReference type="GO" id="GO:0000978">
    <property type="term" value="F:RNA polymerase II cis-regulatory region sequence-specific DNA binding"/>
    <property type="evidence" value="ECO:0007669"/>
    <property type="project" value="TreeGrafter"/>
</dbReference>
<evidence type="ECO:0000313" key="7">
    <source>
        <dbReference type="Proteomes" id="UP000249293"/>
    </source>
</evidence>
<dbReference type="PROSITE" id="PS50048">
    <property type="entry name" value="ZN2_CY6_FUNGAL_2"/>
    <property type="match status" value="1"/>
</dbReference>
<evidence type="ECO:0000256" key="2">
    <source>
        <dbReference type="ARBA" id="ARBA00023125"/>
    </source>
</evidence>
<dbReference type="GO" id="GO:0045944">
    <property type="term" value="P:positive regulation of transcription by RNA polymerase II"/>
    <property type="evidence" value="ECO:0007669"/>
    <property type="project" value="TreeGrafter"/>
</dbReference>
<evidence type="ECO:0000259" key="5">
    <source>
        <dbReference type="PROSITE" id="PS50048"/>
    </source>
</evidence>
<accession>A0A2U9R1I1</accession>
<dbReference type="SMART" id="SM00066">
    <property type="entry name" value="GAL4"/>
    <property type="match status" value="1"/>
</dbReference>
<reference evidence="6 7" key="1">
    <citation type="submission" date="2018-06" db="EMBL/GenBank/DDBJ databases">
        <title>Population genomics shows no distinction between pathogenic Candida krusei and environmental Pichia kudriavzevii: One species, four names.</title>
        <authorList>
            <person name="Douglass A.P."/>
            <person name="Offei B."/>
            <person name="Braun-Galleani S."/>
            <person name="Coughlan A.Y."/>
            <person name="Martos A."/>
            <person name="Ortiz-Merino R.A."/>
            <person name="Byrne K.P."/>
            <person name="Wolfe K.H."/>
        </authorList>
    </citation>
    <scope>NUCLEOTIDE SEQUENCE [LARGE SCALE GENOMIC DNA]</scope>
    <source>
        <strain evidence="6 7">CBS573</strain>
    </source>
</reference>
<dbReference type="AlphaFoldDB" id="A0A2U9R1I1"/>
<dbReference type="RefSeq" id="XP_029320659.1">
    <property type="nucleotide sequence ID" value="XM_029464800.1"/>
</dbReference>
<evidence type="ECO:0000313" key="6">
    <source>
        <dbReference type="EMBL" id="AWU75182.1"/>
    </source>
</evidence>
<dbReference type="InterPro" id="IPR001138">
    <property type="entry name" value="Zn2Cys6_DnaBD"/>
</dbReference>
<dbReference type="GeneID" id="40382947"/>
<dbReference type="Proteomes" id="UP000249293">
    <property type="component" value="Chromosome 2"/>
</dbReference>
<dbReference type="SUPFAM" id="SSF57701">
    <property type="entry name" value="Zn2/Cys6 DNA-binding domain"/>
    <property type="match status" value="1"/>
</dbReference>
<organism evidence="6 7">
    <name type="scientific">Pichia kudriavzevii</name>
    <name type="common">Yeast</name>
    <name type="synonym">Issatchenkia orientalis</name>
    <dbReference type="NCBI Taxonomy" id="4909"/>
    <lineage>
        <taxon>Eukaryota</taxon>
        <taxon>Fungi</taxon>
        <taxon>Dikarya</taxon>
        <taxon>Ascomycota</taxon>
        <taxon>Saccharomycotina</taxon>
        <taxon>Pichiomycetes</taxon>
        <taxon>Pichiales</taxon>
        <taxon>Pichiaceae</taxon>
        <taxon>Pichia</taxon>
    </lineage>
</organism>
<dbReference type="KEGG" id="pkz:C5L36_0B04330"/>
<keyword evidence="1" id="KW-0805">Transcription regulation</keyword>
<keyword evidence="4" id="KW-0539">Nucleus</keyword>
<name>A0A2U9R1I1_PICKU</name>
<dbReference type="Gene3D" id="4.10.240.10">
    <property type="entry name" value="Zn(2)-C6 fungal-type DNA-binding domain"/>
    <property type="match status" value="1"/>
</dbReference>
<dbReference type="GO" id="GO:0000981">
    <property type="term" value="F:DNA-binding transcription factor activity, RNA polymerase II-specific"/>
    <property type="evidence" value="ECO:0007669"/>
    <property type="project" value="InterPro"/>
</dbReference>
<dbReference type="CDD" id="cd00067">
    <property type="entry name" value="GAL4"/>
    <property type="match status" value="1"/>
</dbReference>
<dbReference type="GO" id="GO:0005634">
    <property type="term" value="C:nucleus"/>
    <property type="evidence" value="ECO:0007669"/>
    <property type="project" value="TreeGrafter"/>
</dbReference>
<evidence type="ECO:0000256" key="4">
    <source>
        <dbReference type="ARBA" id="ARBA00023242"/>
    </source>
</evidence>
<dbReference type="VEuPathDB" id="FungiDB:C5L36_0B04330"/>
<keyword evidence="2" id="KW-0238">DNA-binding</keyword>
<evidence type="ECO:0000256" key="1">
    <source>
        <dbReference type="ARBA" id="ARBA00023015"/>
    </source>
</evidence>
<dbReference type="PRINTS" id="PR00755">
    <property type="entry name" value="AFLATOXINBRP"/>
</dbReference>
<dbReference type="STRING" id="4909.A0A2U9R1I1"/>
<evidence type="ECO:0000256" key="3">
    <source>
        <dbReference type="ARBA" id="ARBA00023163"/>
    </source>
</evidence>
<dbReference type="InterPro" id="IPR050675">
    <property type="entry name" value="OAF3"/>
</dbReference>
<dbReference type="OrthoDB" id="3985954at2759"/>
<dbReference type="PANTHER" id="PTHR31069:SF12">
    <property type="entry name" value="TRANSCRIPTION FACTOR DOMAIN-CONTAINING PROTEIN"/>
    <property type="match status" value="1"/>
</dbReference>
<gene>
    <name evidence="6" type="ORF">C5L36_0B04330</name>
</gene>
<sequence length="131" mass="14652">MENNDINVIMASKLSQGVKSVKRRSRKGCLSCKRSKVKCDEQHPTCGRCFRRGTECEYPVSTRSTPTETTGDSSVGVVLNQKCRVTKDMEQEDAGFVPHVRSKAAEFIRSLIDKKGCPEVKDFSQVIKSIH</sequence>
<protein>
    <recommendedName>
        <fullName evidence="5">Zn(2)-C6 fungal-type domain-containing protein</fullName>
    </recommendedName>
</protein>
<dbReference type="PANTHER" id="PTHR31069">
    <property type="entry name" value="OLEATE-ACTIVATED TRANSCRIPTION FACTOR 1-RELATED"/>
    <property type="match status" value="1"/>
</dbReference>
<dbReference type="GO" id="GO:0008270">
    <property type="term" value="F:zinc ion binding"/>
    <property type="evidence" value="ECO:0007669"/>
    <property type="project" value="InterPro"/>
</dbReference>
<dbReference type="Pfam" id="PF00172">
    <property type="entry name" value="Zn_clus"/>
    <property type="match status" value="1"/>
</dbReference>
<dbReference type="PROSITE" id="PS00463">
    <property type="entry name" value="ZN2_CY6_FUNGAL_1"/>
    <property type="match status" value="1"/>
</dbReference>
<keyword evidence="3" id="KW-0804">Transcription</keyword>
<dbReference type="InterPro" id="IPR036864">
    <property type="entry name" value="Zn2-C6_fun-type_DNA-bd_sf"/>
</dbReference>